<evidence type="ECO:0000256" key="3">
    <source>
        <dbReference type="ARBA" id="ARBA00022630"/>
    </source>
</evidence>
<reference evidence="7 8" key="1">
    <citation type="submission" date="2022-12" db="EMBL/GenBank/DDBJ databases">
        <title>Chromosome-level genome of Tegillarca granosa.</title>
        <authorList>
            <person name="Kim J."/>
        </authorList>
    </citation>
    <scope>NUCLEOTIDE SEQUENCE [LARGE SCALE GENOMIC DNA]</scope>
    <source>
        <strain evidence="7">Teg-2019</strain>
        <tissue evidence="7">Adductor muscle</tissue>
    </source>
</reference>
<accession>A0ABQ9G1K3</accession>
<evidence type="ECO:0000256" key="2">
    <source>
        <dbReference type="ARBA" id="ARBA00005466"/>
    </source>
</evidence>
<evidence type="ECO:0000313" key="7">
    <source>
        <dbReference type="EMBL" id="KAJ8321853.1"/>
    </source>
</evidence>
<gene>
    <name evidence="7" type="ORF">KUTeg_000324</name>
</gene>
<dbReference type="PROSITE" id="PS00862">
    <property type="entry name" value="OX2_COVAL_FAD"/>
    <property type="match status" value="1"/>
</dbReference>
<dbReference type="InterPro" id="IPR016169">
    <property type="entry name" value="FAD-bd_PCMH_sub2"/>
</dbReference>
<sequence length="541" mass="59971">MDLSQITKGTQYFPSASHGDLEKMLIKVLTVLTLLAGLIHAKLCTKRCYPGNDCFPTKQSLEDFGKTFSGELLFPADNEFDKEILTWNRWFTKSPAVIVFPKSVNDVRAAMLFAKSKNLHVTIRSSGHDFIGRSTFPGSFMINLSRMKNVSVDLTSSRNPAGEATIESGAQWGNVYQLLDGYNRVIVGGSAHTVAQGGYFQGGGHSPVGRSLGLAVDQILDLTVVSVDGRIIKCNATGSTVQETNGSTSINSDTDLFWALRGGGGGTFGVVVSYTYRLHFQPTQMTVAYFSTALSLNGDNSIGIRFFEVYNEFVKNMPKGWGGYMIMSNTEFYIYPYGNFVGLVTFVLNHFGTVSQASMDALNKFKVLSPSPWYVVNVTSFWQYAQNVTDGPSGNGYLANTFVQRDHLNDDFRDYMLSVMTKKPSAEYPSHYCTGTHIGEVDLNSTPVHPGFRSGLISLSCSVDMGTDPERYGISIKRGKELYSGLKRFGNGVYVNEPSPDMSDWKEQFWGNHYTKLLEIKRKWDPDNFLYCVHCVGSDMD</sequence>
<keyword evidence="5" id="KW-0560">Oxidoreductase</keyword>
<protein>
    <recommendedName>
        <fullName evidence="6">FAD-binding PCMH-type domain-containing protein</fullName>
    </recommendedName>
</protein>
<comment type="similarity">
    <text evidence="2">Belongs to the oxygen-dependent FAD-linked oxidoreductase family.</text>
</comment>
<evidence type="ECO:0000313" key="8">
    <source>
        <dbReference type="Proteomes" id="UP001217089"/>
    </source>
</evidence>
<keyword evidence="3" id="KW-0285">Flavoprotein</keyword>
<dbReference type="Gene3D" id="3.30.465.10">
    <property type="match status" value="2"/>
</dbReference>
<proteinExistence type="inferred from homology"/>
<dbReference type="PROSITE" id="PS51387">
    <property type="entry name" value="FAD_PCMH"/>
    <property type="match status" value="1"/>
</dbReference>
<dbReference type="InterPro" id="IPR016166">
    <property type="entry name" value="FAD-bd_PCMH"/>
</dbReference>
<dbReference type="Pfam" id="PF01565">
    <property type="entry name" value="FAD_binding_4"/>
    <property type="match status" value="1"/>
</dbReference>
<dbReference type="InterPro" id="IPR012951">
    <property type="entry name" value="BBE"/>
</dbReference>
<comment type="cofactor">
    <cofactor evidence="1">
        <name>FAD</name>
        <dbReference type="ChEBI" id="CHEBI:57692"/>
    </cofactor>
</comment>
<evidence type="ECO:0000256" key="5">
    <source>
        <dbReference type="ARBA" id="ARBA00023002"/>
    </source>
</evidence>
<evidence type="ECO:0000256" key="1">
    <source>
        <dbReference type="ARBA" id="ARBA00001974"/>
    </source>
</evidence>
<feature type="domain" description="FAD-binding PCMH-type" evidence="6">
    <location>
        <begin position="91"/>
        <end position="281"/>
    </location>
</feature>
<dbReference type="PANTHER" id="PTHR42973:SF39">
    <property type="entry name" value="FAD-BINDING PCMH-TYPE DOMAIN-CONTAINING PROTEIN"/>
    <property type="match status" value="1"/>
</dbReference>
<dbReference type="InterPro" id="IPR006094">
    <property type="entry name" value="Oxid_FAD_bind_N"/>
</dbReference>
<organism evidence="7 8">
    <name type="scientific">Tegillarca granosa</name>
    <name type="common">Malaysian cockle</name>
    <name type="synonym">Anadara granosa</name>
    <dbReference type="NCBI Taxonomy" id="220873"/>
    <lineage>
        <taxon>Eukaryota</taxon>
        <taxon>Metazoa</taxon>
        <taxon>Spiralia</taxon>
        <taxon>Lophotrochozoa</taxon>
        <taxon>Mollusca</taxon>
        <taxon>Bivalvia</taxon>
        <taxon>Autobranchia</taxon>
        <taxon>Pteriomorphia</taxon>
        <taxon>Arcoida</taxon>
        <taxon>Arcoidea</taxon>
        <taxon>Arcidae</taxon>
        <taxon>Tegillarca</taxon>
    </lineage>
</organism>
<dbReference type="InterPro" id="IPR050416">
    <property type="entry name" value="FAD-linked_Oxidoreductase"/>
</dbReference>
<dbReference type="Pfam" id="PF08031">
    <property type="entry name" value="BBE"/>
    <property type="match status" value="1"/>
</dbReference>
<keyword evidence="8" id="KW-1185">Reference proteome</keyword>
<evidence type="ECO:0000259" key="6">
    <source>
        <dbReference type="PROSITE" id="PS51387"/>
    </source>
</evidence>
<name>A0ABQ9G1K3_TEGGR</name>
<comment type="caution">
    <text evidence="7">The sequence shown here is derived from an EMBL/GenBank/DDBJ whole genome shotgun (WGS) entry which is preliminary data.</text>
</comment>
<dbReference type="SUPFAM" id="SSF56176">
    <property type="entry name" value="FAD-binding/transporter-associated domain-like"/>
    <property type="match status" value="1"/>
</dbReference>
<dbReference type="InterPro" id="IPR006093">
    <property type="entry name" value="Oxy_OxRdtase_FAD_BS"/>
</dbReference>
<evidence type="ECO:0000256" key="4">
    <source>
        <dbReference type="ARBA" id="ARBA00022827"/>
    </source>
</evidence>
<dbReference type="Proteomes" id="UP001217089">
    <property type="component" value="Unassembled WGS sequence"/>
</dbReference>
<dbReference type="PANTHER" id="PTHR42973">
    <property type="entry name" value="BINDING OXIDOREDUCTASE, PUTATIVE (AFU_ORTHOLOGUE AFUA_1G17690)-RELATED"/>
    <property type="match status" value="1"/>
</dbReference>
<dbReference type="EMBL" id="JARBDR010000018">
    <property type="protein sequence ID" value="KAJ8321853.1"/>
    <property type="molecule type" value="Genomic_DNA"/>
</dbReference>
<keyword evidence="4" id="KW-0274">FAD</keyword>
<dbReference type="InterPro" id="IPR036318">
    <property type="entry name" value="FAD-bd_PCMH-like_sf"/>
</dbReference>